<dbReference type="EMBL" id="BOOW01000028">
    <property type="protein sequence ID" value="GII94102.1"/>
    <property type="molecule type" value="Genomic_DNA"/>
</dbReference>
<reference evidence="2" key="1">
    <citation type="submission" date="2021-01" db="EMBL/GenBank/DDBJ databases">
        <title>Whole genome shotgun sequence of Sinosporangium siamense NBRC 109515.</title>
        <authorList>
            <person name="Komaki H."/>
            <person name="Tamura T."/>
        </authorList>
    </citation>
    <scope>NUCLEOTIDE SEQUENCE</scope>
    <source>
        <strain evidence="2">NBRC 109515</strain>
    </source>
</reference>
<comment type="caution">
    <text evidence="2">The sequence shown here is derived from an EMBL/GenBank/DDBJ whole genome shotgun (WGS) entry which is preliminary data.</text>
</comment>
<dbReference type="RefSeq" id="WP_204028043.1">
    <property type="nucleotide sequence ID" value="NZ_BOOW01000028.1"/>
</dbReference>
<keyword evidence="3" id="KW-1185">Reference proteome</keyword>
<evidence type="ECO:0000256" key="1">
    <source>
        <dbReference type="SAM" id="SignalP"/>
    </source>
</evidence>
<name>A0A919RHY4_9ACTN</name>
<evidence type="ECO:0008006" key="4">
    <source>
        <dbReference type="Google" id="ProtNLM"/>
    </source>
</evidence>
<dbReference type="Proteomes" id="UP000606172">
    <property type="component" value="Unassembled WGS sequence"/>
</dbReference>
<feature type="signal peptide" evidence="1">
    <location>
        <begin position="1"/>
        <end position="26"/>
    </location>
</feature>
<organism evidence="2 3">
    <name type="scientific">Sinosporangium siamense</name>
    <dbReference type="NCBI Taxonomy" id="1367973"/>
    <lineage>
        <taxon>Bacteria</taxon>
        <taxon>Bacillati</taxon>
        <taxon>Actinomycetota</taxon>
        <taxon>Actinomycetes</taxon>
        <taxon>Streptosporangiales</taxon>
        <taxon>Streptosporangiaceae</taxon>
        <taxon>Sinosporangium</taxon>
    </lineage>
</organism>
<proteinExistence type="predicted"/>
<evidence type="ECO:0000313" key="2">
    <source>
        <dbReference type="EMBL" id="GII94102.1"/>
    </source>
</evidence>
<sequence length="154" mass="16468">MRIKHLVTTAAAALAAAVVVAAPASADPSPQFDPGIDYVAIELLSIYCNKNSEGGHDEAYLNMDGGKVWPRSVRYQTMGAGYTRSMTDANGIDAFRIPVYEERGFSLWDYDSTSGDDALGSFAVRGDEVGTTQTKRISGSGGSYTVTYRVVDVP</sequence>
<evidence type="ECO:0000313" key="3">
    <source>
        <dbReference type="Proteomes" id="UP000606172"/>
    </source>
</evidence>
<dbReference type="AlphaFoldDB" id="A0A919RHY4"/>
<accession>A0A919RHY4</accession>
<protein>
    <recommendedName>
        <fullName evidence="4">Secreted protein</fullName>
    </recommendedName>
</protein>
<keyword evidence="1" id="KW-0732">Signal</keyword>
<gene>
    <name evidence="2" type="ORF">Ssi02_43330</name>
</gene>
<feature type="chain" id="PRO_5037690740" description="Secreted protein" evidence="1">
    <location>
        <begin position="27"/>
        <end position="154"/>
    </location>
</feature>